<protein>
    <submittedName>
        <fullName evidence="2">GD25048</fullName>
    </submittedName>
</protein>
<dbReference type="Proteomes" id="UP000000304">
    <property type="component" value="Chromosome 2R"/>
</dbReference>
<evidence type="ECO:0000313" key="3">
    <source>
        <dbReference type="Proteomes" id="UP000000304"/>
    </source>
</evidence>
<organism evidence="2 3">
    <name type="scientific">Drosophila simulans</name>
    <name type="common">Fruit fly</name>
    <dbReference type="NCBI Taxonomy" id="7240"/>
    <lineage>
        <taxon>Eukaryota</taxon>
        <taxon>Metazoa</taxon>
        <taxon>Ecdysozoa</taxon>
        <taxon>Arthropoda</taxon>
        <taxon>Hexapoda</taxon>
        <taxon>Insecta</taxon>
        <taxon>Pterygota</taxon>
        <taxon>Neoptera</taxon>
        <taxon>Endopterygota</taxon>
        <taxon>Diptera</taxon>
        <taxon>Brachycera</taxon>
        <taxon>Muscomorpha</taxon>
        <taxon>Ephydroidea</taxon>
        <taxon>Drosophilidae</taxon>
        <taxon>Drosophila</taxon>
        <taxon>Sophophora</taxon>
    </lineage>
</organism>
<proteinExistence type="predicted"/>
<evidence type="ECO:0000256" key="1">
    <source>
        <dbReference type="SAM" id="MobiDB-lite"/>
    </source>
</evidence>
<name>B4QIP2_DROSI</name>
<dbReference type="AlphaFoldDB" id="B4QIP2"/>
<sequence>MLMRLQQQVAAAWVAVTARSGDWMRMGHKEHQAVLMGIEESSGLEQHQVVTHVSHSSRLMRSHRTQQVRAQLNKSS</sequence>
<keyword evidence="3" id="KW-1185">Reference proteome</keyword>
<gene>
    <name evidence="2" type="primary">Dsim\GD25048</name>
    <name evidence="2" type="ORF">Dsim_GD25048</name>
</gene>
<dbReference type="HOGENOM" id="CLU_2657136_0_0_1"/>
<evidence type="ECO:0000313" key="2">
    <source>
        <dbReference type="EMBL" id="EDX08370.1"/>
    </source>
</evidence>
<dbReference type="EMBL" id="CM000362">
    <property type="protein sequence ID" value="EDX08370.1"/>
    <property type="molecule type" value="Genomic_DNA"/>
</dbReference>
<feature type="compositionally biased region" description="Polar residues" evidence="1">
    <location>
        <begin position="67"/>
        <end position="76"/>
    </location>
</feature>
<feature type="region of interest" description="Disordered" evidence="1">
    <location>
        <begin position="53"/>
        <end position="76"/>
    </location>
</feature>
<accession>B4QIP2</accession>
<reference evidence="2 3" key="1">
    <citation type="journal article" date="2007" name="Nature">
        <title>Evolution of genes and genomes on the Drosophila phylogeny.</title>
        <authorList>
            <consortium name="Drosophila 12 Genomes Consortium"/>
            <person name="Clark A.G."/>
            <person name="Eisen M.B."/>
            <person name="Smith D.R."/>
            <person name="Bergman C.M."/>
            <person name="Oliver B."/>
            <person name="Markow T.A."/>
            <person name="Kaufman T.C."/>
            <person name="Kellis M."/>
            <person name="Gelbart W."/>
            <person name="Iyer V.N."/>
            <person name="Pollard D.A."/>
            <person name="Sackton T.B."/>
            <person name="Larracuente A.M."/>
            <person name="Singh N.D."/>
            <person name="Abad J.P."/>
            <person name="Abt D.N."/>
            <person name="Adryan B."/>
            <person name="Aguade M."/>
            <person name="Akashi H."/>
            <person name="Anderson W.W."/>
            <person name="Aquadro C.F."/>
            <person name="Ardell D.H."/>
            <person name="Arguello R."/>
            <person name="Artieri C.G."/>
            <person name="Barbash D.A."/>
            <person name="Barker D."/>
            <person name="Barsanti P."/>
            <person name="Batterham P."/>
            <person name="Batzoglou S."/>
            <person name="Begun D."/>
            <person name="Bhutkar A."/>
            <person name="Blanco E."/>
            <person name="Bosak S.A."/>
            <person name="Bradley R.K."/>
            <person name="Brand A.D."/>
            <person name="Brent M.R."/>
            <person name="Brooks A.N."/>
            <person name="Brown R.H."/>
            <person name="Butlin R.K."/>
            <person name="Caggese C."/>
            <person name="Calvi B.R."/>
            <person name="Bernardo de Carvalho A."/>
            <person name="Caspi A."/>
            <person name="Castrezana S."/>
            <person name="Celniker S.E."/>
            <person name="Chang J.L."/>
            <person name="Chapple C."/>
            <person name="Chatterji S."/>
            <person name="Chinwalla A."/>
            <person name="Civetta A."/>
            <person name="Clifton S.W."/>
            <person name="Comeron J.M."/>
            <person name="Costello J.C."/>
            <person name="Coyne J.A."/>
            <person name="Daub J."/>
            <person name="David R.G."/>
            <person name="Delcher A.L."/>
            <person name="Delehaunty K."/>
            <person name="Do C.B."/>
            <person name="Ebling H."/>
            <person name="Edwards K."/>
            <person name="Eickbush T."/>
            <person name="Evans J.D."/>
            <person name="Filipski A."/>
            <person name="Findeiss S."/>
            <person name="Freyhult E."/>
            <person name="Fulton L."/>
            <person name="Fulton R."/>
            <person name="Garcia A.C."/>
            <person name="Gardiner A."/>
            <person name="Garfield D.A."/>
            <person name="Garvin B.E."/>
            <person name="Gibson G."/>
            <person name="Gilbert D."/>
            <person name="Gnerre S."/>
            <person name="Godfrey J."/>
            <person name="Good R."/>
            <person name="Gotea V."/>
            <person name="Gravely B."/>
            <person name="Greenberg A.J."/>
            <person name="Griffiths-Jones S."/>
            <person name="Gross S."/>
            <person name="Guigo R."/>
            <person name="Gustafson E.A."/>
            <person name="Haerty W."/>
            <person name="Hahn M.W."/>
            <person name="Halligan D.L."/>
            <person name="Halpern A.L."/>
            <person name="Halter G.M."/>
            <person name="Han M.V."/>
            <person name="Heger A."/>
            <person name="Hillier L."/>
            <person name="Hinrichs A.S."/>
            <person name="Holmes I."/>
            <person name="Hoskins R.A."/>
            <person name="Hubisz M.J."/>
            <person name="Hultmark D."/>
            <person name="Huntley M.A."/>
            <person name="Jaffe D.B."/>
            <person name="Jagadeeshan S."/>
            <person name="Jeck W.R."/>
            <person name="Johnson J."/>
            <person name="Jones C.D."/>
            <person name="Jordan W.C."/>
            <person name="Karpen G.H."/>
            <person name="Kataoka E."/>
            <person name="Keightley P.D."/>
            <person name="Kheradpour P."/>
            <person name="Kirkness E.F."/>
            <person name="Koerich L.B."/>
            <person name="Kristiansen K."/>
            <person name="Kudrna D."/>
            <person name="Kulathinal R.J."/>
            <person name="Kumar S."/>
            <person name="Kwok R."/>
            <person name="Lander E."/>
            <person name="Langley C.H."/>
            <person name="Lapoint R."/>
            <person name="Lazzaro B.P."/>
            <person name="Lee S.J."/>
            <person name="Levesque L."/>
            <person name="Li R."/>
            <person name="Lin C.F."/>
            <person name="Lin M.F."/>
            <person name="Lindblad-Toh K."/>
            <person name="Llopart A."/>
            <person name="Long M."/>
            <person name="Low L."/>
            <person name="Lozovsky E."/>
            <person name="Lu J."/>
            <person name="Luo M."/>
            <person name="Machado C.A."/>
            <person name="Makalowski W."/>
            <person name="Marzo M."/>
            <person name="Matsuda M."/>
            <person name="Matzkin L."/>
            <person name="McAllister B."/>
            <person name="McBride C.S."/>
            <person name="McKernan B."/>
            <person name="McKernan K."/>
            <person name="Mendez-Lago M."/>
            <person name="Minx P."/>
            <person name="Mollenhauer M.U."/>
            <person name="Montooth K."/>
            <person name="Mount S.M."/>
            <person name="Mu X."/>
            <person name="Myers E."/>
            <person name="Negre B."/>
            <person name="Newfeld S."/>
            <person name="Nielsen R."/>
            <person name="Noor M.A."/>
            <person name="O'Grady P."/>
            <person name="Pachter L."/>
            <person name="Papaceit M."/>
            <person name="Parisi M.J."/>
            <person name="Parisi M."/>
            <person name="Parts L."/>
            <person name="Pedersen J.S."/>
            <person name="Pesole G."/>
            <person name="Phillippy A.M."/>
            <person name="Ponting C.P."/>
            <person name="Pop M."/>
            <person name="Porcelli D."/>
            <person name="Powell J.R."/>
            <person name="Prohaska S."/>
            <person name="Pruitt K."/>
            <person name="Puig M."/>
            <person name="Quesneville H."/>
            <person name="Ram K.R."/>
            <person name="Rand D."/>
            <person name="Rasmussen M.D."/>
            <person name="Reed L.K."/>
            <person name="Reenan R."/>
            <person name="Reily A."/>
            <person name="Remington K.A."/>
            <person name="Rieger T.T."/>
            <person name="Ritchie M.G."/>
            <person name="Robin C."/>
            <person name="Rogers Y.H."/>
            <person name="Rohde C."/>
            <person name="Rozas J."/>
            <person name="Rubenfield M.J."/>
            <person name="Ruiz A."/>
            <person name="Russo S."/>
            <person name="Salzberg S.L."/>
            <person name="Sanchez-Gracia A."/>
            <person name="Saranga D.J."/>
            <person name="Sato H."/>
            <person name="Schaeffer S.W."/>
            <person name="Schatz M.C."/>
            <person name="Schlenke T."/>
            <person name="Schwartz R."/>
            <person name="Segarra C."/>
            <person name="Singh R.S."/>
            <person name="Sirot L."/>
            <person name="Sirota M."/>
            <person name="Sisneros N.B."/>
            <person name="Smith C.D."/>
            <person name="Smith T.F."/>
            <person name="Spieth J."/>
            <person name="Stage D.E."/>
            <person name="Stark A."/>
            <person name="Stephan W."/>
            <person name="Strausberg R.L."/>
            <person name="Strempel S."/>
            <person name="Sturgill D."/>
            <person name="Sutton G."/>
            <person name="Sutton G.G."/>
            <person name="Tao W."/>
            <person name="Teichmann S."/>
            <person name="Tobari Y.N."/>
            <person name="Tomimura Y."/>
            <person name="Tsolas J.M."/>
            <person name="Valente V.L."/>
            <person name="Venter E."/>
            <person name="Venter J.C."/>
            <person name="Vicario S."/>
            <person name="Vieira F.G."/>
            <person name="Vilella A.J."/>
            <person name="Villasante A."/>
            <person name="Walenz B."/>
            <person name="Wang J."/>
            <person name="Wasserman M."/>
            <person name="Watts T."/>
            <person name="Wilson D."/>
            <person name="Wilson R.K."/>
            <person name="Wing R.A."/>
            <person name="Wolfner M.F."/>
            <person name="Wong A."/>
            <person name="Wong G.K."/>
            <person name="Wu C.I."/>
            <person name="Wu G."/>
            <person name="Yamamoto D."/>
            <person name="Yang H.P."/>
            <person name="Yang S.P."/>
            <person name="Yorke J.A."/>
            <person name="Yoshida K."/>
            <person name="Zdobnov E."/>
            <person name="Zhang P."/>
            <person name="Zhang Y."/>
            <person name="Zimin A.V."/>
            <person name="Baldwin J."/>
            <person name="Abdouelleil A."/>
            <person name="Abdulkadir J."/>
            <person name="Abebe A."/>
            <person name="Abera B."/>
            <person name="Abreu J."/>
            <person name="Acer S.C."/>
            <person name="Aftuck L."/>
            <person name="Alexander A."/>
            <person name="An P."/>
            <person name="Anderson E."/>
            <person name="Anderson S."/>
            <person name="Arachi H."/>
            <person name="Azer M."/>
            <person name="Bachantsang P."/>
            <person name="Barry A."/>
            <person name="Bayul T."/>
            <person name="Berlin A."/>
            <person name="Bessette D."/>
            <person name="Bloom T."/>
            <person name="Blye J."/>
            <person name="Boguslavskiy L."/>
            <person name="Bonnet C."/>
            <person name="Boukhgalter B."/>
            <person name="Bourzgui I."/>
            <person name="Brown A."/>
            <person name="Cahill P."/>
            <person name="Channer S."/>
            <person name="Cheshatsang Y."/>
            <person name="Chuda L."/>
            <person name="Citroen M."/>
            <person name="Collymore A."/>
            <person name="Cooke P."/>
            <person name="Costello M."/>
            <person name="D'Aco K."/>
            <person name="Daza R."/>
            <person name="De Haan G."/>
            <person name="DeGray S."/>
            <person name="DeMaso C."/>
            <person name="Dhargay N."/>
            <person name="Dooley K."/>
            <person name="Dooley E."/>
            <person name="Doricent M."/>
            <person name="Dorje P."/>
            <person name="Dorjee K."/>
            <person name="Dupes A."/>
            <person name="Elong R."/>
            <person name="Falk J."/>
            <person name="Farina A."/>
            <person name="Faro S."/>
            <person name="Ferguson D."/>
            <person name="Fisher S."/>
            <person name="Foley C.D."/>
            <person name="Franke A."/>
            <person name="Friedrich D."/>
            <person name="Gadbois L."/>
            <person name="Gearin G."/>
            <person name="Gearin C.R."/>
            <person name="Giannoukos G."/>
            <person name="Goode T."/>
            <person name="Graham J."/>
            <person name="Grandbois E."/>
            <person name="Grewal S."/>
            <person name="Gyaltsen K."/>
            <person name="Hafez N."/>
            <person name="Hagos B."/>
            <person name="Hall J."/>
            <person name="Henson C."/>
            <person name="Hollinger A."/>
            <person name="Honan T."/>
            <person name="Huard M.D."/>
            <person name="Hughes L."/>
            <person name="Hurhula B."/>
            <person name="Husby M.E."/>
            <person name="Kamat A."/>
            <person name="Kanga B."/>
            <person name="Kashin S."/>
            <person name="Khazanovich D."/>
            <person name="Kisner P."/>
            <person name="Lance K."/>
            <person name="Lara M."/>
            <person name="Lee W."/>
            <person name="Lennon N."/>
            <person name="Letendre F."/>
            <person name="LeVine R."/>
            <person name="Lipovsky A."/>
            <person name="Liu X."/>
            <person name="Liu J."/>
            <person name="Liu S."/>
            <person name="Lokyitsang T."/>
            <person name="Lokyitsang Y."/>
            <person name="Lubonja R."/>
            <person name="Lui A."/>
            <person name="MacDonald P."/>
            <person name="Magnisalis V."/>
            <person name="Maru K."/>
            <person name="Matthews C."/>
            <person name="McCusker W."/>
            <person name="McDonough S."/>
            <person name="Mehta T."/>
            <person name="Meldrim J."/>
            <person name="Meneus L."/>
            <person name="Mihai O."/>
            <person name="Mihalev A."/>
            <person name="Mihova T."/>
            <person name="Mittelman R."/>
            <person name="Mlenga V."/>
            <person name="Montmayeur A."/>
            <person name="Mulrain L."/>
            <person name="Navidi A."/>
            <person name="Naylor J."/>
            <person name="Negash T."/>
            <person name="Nguyen T."/>
            <person name="Nguyen N."/>
            <person name="Nicol R."/>
            <person name="Norbu C."/>
            <person name="Norbu N."/>
            <person name="Novod N."/>
            <person name="O'Neill B."/>
            <person name="Osman S."/>
            <person name="Markiewicz E."/>
            <person name="Oyono O.L."/>
            <person name="Patti C."/>
            <person name="Phunkhang P."/>
            <person name="Pierre F."/>
            <person name="Priest M."/>
            <person name="Raghuraman S."/>
            <person name="Rege F."/>
            <person name="Reyes R."/>
            <person name="Rise C."/>
            <person name="Rogov P."/>
            <person name="Ross K."/>
            <person name="Ryan E."/>
            <person name="Settipalli S."/>
            <person name="Shea T."/>
            <person name="Sherpa N."/>
            <person name="Shi L."/>
            <person name="Shih D."/>
            <person name="Sparrow T."/>
            <person name="Spaulding J."/>
            <person name="Stalker J."/>
            <person name="Stange-Thomann N."/>
            <person name="Stavropoulos S."/>
            <person name="Stone C."/>
            <person name="Strader C."/>
            <person name="Tesfaye S."/>
            <person name="Thomson T."/>
            <person name="Thoulutsang Y."/>
            <person name="Thoulutsang D."/>
            <person name="Topham K."/>
            <person name="Topping I."/>
            <person name="Tsamla T."/>
            <person name="Vassiliev H."/>
            <person name="Vo A."/>
            <person name="Wangchuk T."/>
            <person name="Wangdi T."/>
            <person name="Weiand M."/>
            <person name="Wilkinson J."/>
            <person name="Wilson A."/>
            <person name="Yadav S."/>
            <person name="Young G."/>
            <person name="Yu Q."/>
            <person name="Zembek L."/>
            <person name="Zhong D."/>
            <person name="Zimmer A."/>
            <person name="Zwirko Z."/>
            <person name="Jaffe D.B."/>
            <person name="Alvarez P."/>
            <person name="Brockman W."/>
            <person name="Butler J."/>
            <person name="Chin C."/>
            <person name="Gnerre S."/>
            <person name="Grabherr M."/>
            <person name="Kleber M."/>
            <person name="Mauceli E."/>
            <person name="MacCallum I."/>
        </authorList>
    </citation>
    <scope>NUCLEOTIDE SEQUENCE [LARGE SCALE GENOMIC DNA]</scope>
    <source>
        <strain evidence="3">white501</strain>
    </source>
</reference>